<dbReference type="AlphaFoldDB" id="A0A9W3AEC5"/>
<evidence type="ECO:0000313" key="5">
    <source>
        <dbReference type="RefSeq" id="XP_055885561.1"/>
    </source>
</evidence>
<dbReference type="NCBIfam" id="TIGR00049">
    <property type="entry name" value="iron-sulfur cluster assembly accessory protein"/>
    <property type="match status" value="1"/>
</dbReference>
<dbReference type="InterPro" id="IPR035903">
    <property type="entry name" value="HesB-like_dom_sf"/>
</dbReference>
<dbReference type="OMA" id="LYIYGMQ"/>
<dbReference type="GeneID" id="106061113"/>
<dbReference type="Pfam" id="PF01521">
    <property type="entry name" value="Fe-S_biosyn"/>
    <property type="match status" value="1"/>
</dbReference>
<comment type="similarity">
    <text evidence="1">Belongs to the HesB/IscA family.</text>
</comment>
<keyword evidence="4" id="KW-1185">Reference proteome</keyword>
<dbReference type="InterPro" id="IPR016092">
    <property type="entry name" value="ATAP"/>
</dbReference>
<organism evidence="4 5">
    <name type="scientific">Biomphalaria glabrata</name>
    <name type="common">Bloodfluke planorb</name>
    <name type="synonym">Freshwater snail</name>
    <dbReference type="NCBI Taxonomy" id="6526"/>
    <lineage>
        <taxon>Eukaryota</taxon>
        <taxon>Metazoa</taxon>
        <taxon>Spiralia</taxon>
        <taxon>Lophotrochozoa</taxon>
        <taxon>Mollusca</taxon>
        <taxon>Gastropoda</taxon>
        <taxon>Heterobranchia</taxon>
        <taxon>Euthyneura</taxon>
        <taxon>Panpulmonata</taxon>
        <taxon>Hygrophila</taxon>
        <taxon>Lymnaeoidea</taxon>
        <taxon>Planorbidae</taxon>
        <taxon>Biomphalaria</taxon>
    </lineage>
</organism>
<dbReference type="OrthoDB" id="333486at2759"/>
<dbReference type="RefSeq" id="XP_055885561.1">
    <property type="nucleotide sequence ID" value="XM_056029586.1"/>
</dbReference>
<accession>A0A9W3AEC5</accession>
<dbReference type="GO" id="GO:0051537">
    <property type="term" value="F:2 iron, 2 sulfur cluster binding"/>
    <property type="evidence" value="ECO:0007669"/>
    <property type="project" value="TreeGrafter"/>
</dbReference>
<proteinExistence type="inferred from homology"/>
<dbReference type="PROSITE" id="PS01152">
    <property type="entry name" value="HESB"/>
    <property type="match status" value="1"/>
</dbReference>
<evidence type="ECO:0000256" key="2">
    <source>
        <dbReference type="ARBA" id="ARBA00039743"/>
    </source>
</evidence>
<dbReference type="PANTHER" id="PTHR10072">
    <property type="entry name" value="IRON-SULFUR CLUSTER ASSEMBLY PROTEIN"/>
    <property type="match status" value="1"/>
</dbReference>
<sequence length="130" mass="14170">MASRTLGRLTVRAVNSKRLTPQKAPLVLTKSAVSKLKQLMADRPEMSGVSIGVKTKGCNGLTYTLDYAEKKGAFDEEVVQDGVRVYIDAKAQLTLLGSEMDYMEDKLTAEFVFNNPNIKGTCGCGESFNV</sequence>
<evidence type="ECO:0000313" key="4">
    <source>
        <dbReference type="Proteomes" id="UP001165740"/>
    </source>
</evidence>
<reference evidence="5" key="1">
    <citation type="submission" date="2025-08" db="UniProtKB">
        <authorList>
            <consortium name="RefSeq"/>
        </authorList>
    </citation>
    <scope>IDENTIFICATION</scope>
</reference>
<protein>
    <recommendedName>
        <fullName evidence="2">Iron-sulfur cluster assembly 1 homolog, mitochondrial</fullName>
    </recommendedName>
</protein>
<gene>
    <name evidence="5" type="primary">LOC106061113</name>
</gene>
<evidence type="ECO:0000256" key="1">
    <source>
        <dbReference type="ARBA" id="ARBA00006718"/>
    </source>
</evidence>
<evidence type="ECO:0000259" key="3">
    <source>
        <dbReference type="Pfam" id="PF01521"/>
    </source>
</evidence>
<feature type="domain" description="Core" evidence="3">
    <location>
        <begin position="27"/>
        <end position="126"/>
    </location>
</feature>
<dbReference type="InterPro" id="IPR000361">
    <property type="entry name" value="ATAP_core_dom"/>
</dbReference>
<dbReference type="Proteomes" id="UP001165740">
    <property type="component" value="Chromosome 5"/>
</dbReference>
<dbReference type="Gene3D" id="2.60.300.12">
    <property type="entry name" value="HesB-like domain"/>
    <property type="match status" value="1"/>
</dbReference>
<dbReference type="GO" id="GO:0005739">
    <property type="term" value="C:mitochondrion"/>
    <property type="evidence" value="ECO:0007669"/>
    <property type="project" value="TreeGrafter"/>
</dbReference>
<dbReference type="InterPro" id="IPR017870">
    <property type="entry name" value="FeS_cluster_insertion_CS"/>
</dbReference>
<name>A0A9W3AEC5_BIOGL</name>
<dbReference type="PANTHER" id="PTHR10072:SF41">
    <property type="entry name" value="IRON-SULFUR CLUSTER ASSEMBLY 1 HOMOLOG, MITOCHONDRIAL"/>
    <property type="match status" value="1"/>
</dbReference>
<dbReference type="GO" id="GO:0016226">
    <property type="term" value="P:iron-sulfur cluster assembly"/>
    <property type="evidence" value="ECO:0007669"/>
    <property type="project" value="InterPro"/>
</dbReference>
<dbReference type="SUPFAM" id="SSF89360">
    <property type="entry name" value="HesB-like domain"/>
    <property type="match status" value="1"/>
</dbReference>
<dbReference type="InterPro" id="IPR050322">
    <property type="entry name" value="Fe-S_cluster_asmbl/transfer"/>
</dbReference>
<dbReference type="FunFam" id="2.60.300.12:FF:000001">
    <property type="entry name" value="Iron-binding protein IscA"/>
    <property type="match status" value="1"/>
</dbReference>